<dbReference type="GO" id="GO:0005968">
    <property type="term" value="C:Rab-protein geranylgeranyltransferase complex"/>
    <property type="evidence" value="ECO:0007669"/>
    <property type="project" value="UniProtKB-UniRule"/>
</dbReference>
<keyword evidence="2 8" id="KW-0637">Prenyltransferase</keyword>
<comment type="cofactor">
    <cofactor evidence="8">
        <name>Zn(2+)</name>
        <dbReference type="ChEBI" id="CHEBI:29105"/>
    </cofactor>
    <text evidence="8">Binds 1 zinc ion per subunit.</text>
</comment>
<evidence type="ECO:0000256" key="2">
    <source>
        <dbReference type="ARBA" id="ARBA00022602"/>
    </source>
</evidence>
<dbReference type="Proteomes" id="UP000187283">
    <property type="component" value="Unassembled WGS sequence"/>
</dbReference>
<comment type="caution">
    <text evidence="10">The sequence shown here is derived from an EMBL/GenBank/DDBJ whole genome shotgun (WGS) entry which is preliminary data.</text>
</comment>
<dbReference type="Pfam" id="PF00432">
    <property type="entry name" value="Prenyltrans"/>
    <property type="match status" value="1"/>
</dbReference>
<dbReference type="SUPFAM" id="SSF48239">
    <property type="entry name" value="Terpenoid cyclases/Protein prenyltransferases"/>
    <property type="match status" value="1"/>
</dbReference>
<evidence type="ECO:0000256" key="3">
    <source>
        <dbReference type="ARBA" id="ARBA00022679"/>
    </source>
</evidence>
<dbReference type="PANTHER" id="PTHR11774">
    <property type="entry name" value="GERANYLGERANYL TRANSFERASE TYPE BETA SUBUNIT"/>
    <property type="match status" value="1"/>
</dbReference>
<evidence type="ECO:0000256" key="4">
    <source>
        <dbReference type="ARBA" id="ARBA00022723"/>
    </source>
</evidence>
<dbReference type="PANTHER" id="PTHR11774:SF11">
    <property type="entry name" value="GERANYLGERANYL TRANSFERASE TYPE-2 SUBUNIT BETA"/>
    <property type="match status" value="1"/>
</dbReference>
<keyword evidence="11" id="KW-1185">Reference proteome</keyword>
<dbReference type="GO" id="GO:0046872">
    <property type="term" value="F:metal ion binding"/>
    <property type="evidence" value="ECO:0007669"/>
    <property type="project" value="UniProtKB-KW"/>
</dbReference>
<protein>
    <recommendedName>
        <fullName evidence="8">Geranylgeranyl transferase type-2 subunit beta</fullName>
        <ecNumber evidence="8">2.5.1.60</ecNumber>
    </recommendedName>
</protein>
<sequence length="214" mass="23457">MMGDVWGEKDTRFAFIGLAICSILGDINRIKVEPIVEYVEKCMNYDGGFGSSPGGESHSAQVYTCLAALAIAGRLDIVNRNRLSQWLCERQTQPSGGLNGRPQKLPDACYSWWVLSSLEILGNLHWIDASGLASFVLKCQDEENGGIADRPNNRTDVYHTCFGIAGLSLVKYELDGHTLPEIDPVYCMPVDVVSSLGLSHGPSGWKSLLPSHWL</sequence>
<dbReference type="InterPro" id="IPR045089">
    <property type="entry name" value="PGGT1B-like"/>
</dbReference>
<evidence type="ECO:0000259" key="9">
    <source>
        <dbReference type="Pfam" id="PF00432"/>
    </source>
</evidence>
<accession>A0A1R1XHV1</accession>
<dbReference type="OrthoDB" id="5428259at2759"/>
<gene>
    <name evidence="10" type="ORF">AYI70_g8031</name>
</gene>
<dbReference type="CDD" id="cd02894">
    <property type="entry name" value="GGTase-II"/>
    <property type="match status" value="1"/>
</dbReference>
<evidence type="ECO:0000256" key="6">
    <source>
        <dbReference type="ARBA" id="ARBA00022833"/>
    </source>
</evidence>
<keyword evidence="3 8" id="KW-0808">Transferase</keyword>
<comment type="similarity">
    <text evidence="1 8">Belongs to the protein prenyltransferase subunit beta family.</text>
</comment>
<dbReference type="EC" id="2.5.1.60" evidence="8"/>
<evidence type="ECO:0000313" key="11">
    <source>
        <dbReference type="Proteomes" id="UP000187283"/>
    </source>
</evidence>
<dbReference type="AlphaFoldDB" id="A0A1R1XHV1"/>
<keyword evidence="4 8" id="KW-0479">Metal-binding</keyword>
<evidence type="ECO:0000256" key="1">
    <source>
        <dbReference type="ARBA" id="ARBA00010497"/>
    </source>
</evidence>
<keyword evidence="5" id="KW-0677">Repeat</keyword>
<evidence type="ECO:0000256" key="7">
    <source>
        <dbReference type="ARBA" id="ARBA00047658"/>
    </source>
</evidence>
<keyword evidence="6 8" id="KW-0862">Zinc</keyword>
<feature type="domain" description="Prenyltransferase alpha-alpha toroid" evidence="9">
    <location>
        <begin position="5"/>
        <end position="188"/>
    </location>
</feature>
<organism evidence="10 11">
    <name type="scientific">Smittium culicis</name>
    <dbReference type="NCBI Taxonomy" id="133412"/>
    <lineage>
        <taxon>Eukaryota</taxon>
        <taxon>Fungi</taxon>
        <taxon>Fungi incertae sedis</taxon>
        <taxon>Zoopagomycota</taxon>
        <taxon>Kickxellomycotina</taxon>
        <taxon>Harpellomycetes</taxon>
        <taxon>Harpellales</taxon>
        <taxon>Legeriomycetaceae</taxon>
        <taxon>Smittium</taxon>
    </lineage>
</organism>
<dbReference type="EMBL" id="LSSN01003164">
    <property type="protein sequence ID" value="OMJ14200.1"/>
    <property type="molecule type" value="Genomic_DNA"/>
</dbReference>
<comment type="function">
    <text evidence="8">Catalyzes the transfer of a geranylgeranyl moiety from geranylgeranyl diphosphate to both cysteines of proteins with the C-terminal sequence -XXCC, -XCXC and -CCXX.</text>
</comment>
<comment type="catalytic activity">
    <reaction evidence="7 8">
        <text>geranylgeranyl diphosphate + L-cysteinyl-[protein] = S-geranylgeranyl-L-cysteinyl-[protein] + diphosphate</text>
        <dbReference type="Rhea" id="RHEA:21240"/>
        <dbReference type="Rhea" id="RHEA-COMP:10131"/>
        <dbReference type="Rhea" id="RHEA-COMP:11537"/>
        <dbReference type="ChEBI" id="CHEBI:29950"/>
        <dbReference type="ChEBI" id="CHEBI:33019"/>
        <dbReference type="ChEBI" id="CHEBI:57533"/>
        <dbReference type="ChEBI" id="CHEBI:86021"/>
        <dbReference type="EC" id="2.5.1.60"/>
    </reaction>
</comment>
<dbReference type="InterPro" id="IPR008930">
    <property type="entry name" value="Terpenoid_cyclase/PrenylTrfase"/>
</dbReference>
<evidence type="ECO:0000256" key="8">
    <source>
        <dbReference type="RuleBase" id="RU365076"/>
    </source>
</evidence>
<dbReference type="STRING" id="133412.A0A1R1XHV1"/>
<dbReference type="InterPro" id="IPR026873">
    <property type="entry name" value="Ptb1"/>
</dbReference>
<dbReference type="GO" id="GO:0004663">
    <property type="term" value="F:Rab geranylgeranyltransferase activity"/>
    <property type="evidence" value="ECO:0007669"/>
    <property type="project" value="UniProtKB-UniRule"/>
</dbReference>
<name>A0A1R1XHV1_9FUNG</name>
<reference evidence="10 11" key="1">
    <citation type="submission" date="2017-01" db="EMBL/GenBank/DDBJ databases">
        <authorList>
            <person name="Mah S.A."/>
            <person name="Swanson W.J."/>
            <person name="Moy G.W."/>
            <person name="Vacquier V.D."/>
        </authorList>
    </citation>
    <scope>NUCLEOTIDE SEQUENCE [LARGE SCALE GENOMIC DNA]</scope>
    <source>
        <strain evidence="10 11">GSMNP</strain>
    </source>
</reference>
<evidence type="ECO:0000313" key="10">
    <source>
        <dbReference type="EMBL" id="OMJ14200.1"/>
    </source>
</evidence>
<proteinExistence type="inferred from homology"/>
<evidence type="ECO:0000256" key="5">
    <source>
        <dbReference type="ARBA" id="ARBA00022737"/>
    </source>
</evidence>
<dbReference type="Gene3D" id="1.50.10.20">
    <property type="match status" value="1"/>
</dbReference>
<dbReference type="InterPro" id="IPR001330">
    <property type="entry name" value="Prenyltrans"/>
</dbReference>